<dbReference type="RefSeq" id="WP_238211053.1">
    <property type="nucleotide sequence ID" value="NZ_JANIAM010000018.1"/>
</dbReference>
<dbReference type="AlphaFoldDB" id="A0A9X4DCM2"/>
<evidence type="ECO:0000313" key="3">
    <source>
        <dbReference type="Proteomes" id="UP001150728"/>
    </source>
</evidence>
<name>A0A9X4DCM2_9PSED</name>
<feature type="compositionally biased region" description="Polar residues" evidence="1">
    <location>
        <begin position="29"/>
        <end position="47"/>
    </location>
</feature>
<feature type="region of interest" description="Disordered" evidence="1">
    <location>
        <begin position="29"/>
        <end position="55"/>
    </location>
</feature>
<dbReference type="Proteomes" id="UP001150728">
    <property type="component" value="Unassembled WGS sequence"/>
</dbReference>
<organism evidence="2 3">
    <name type="scientific">Pseudomonas asiatica</name>
    <dbReference type="NCBI Taxonomy" id="2219225"/>
    <lineage>
        <taxon>Bacteria</taxon>
        <taxon>Pseudomonadati</taxon>
        <taxon>Pseudomonadota</taxon>
        <taxon>Gammaproteobacteria</taxon>
        <taxon>Pseudomonadales</taxon>
        <taxon>Pseudomonadaceae</taxon>
        <taxon>Pseudomonas</taxon>
    </lineage>
</organism>
<evidence type="ECO:0000256" key="1">
    <source>
        <dbReference type="SAM" id="MobiDB-lite"/>
    </source>
</evidence>
<gene>
    <name evidence="2" type="ORF">NP554_20580</name>
</gene>
<reference evidence="2" key="1">
    <citation type="submission" date="2022-07" db="EMBL/GenBank/DDBJ databases">
        <title>Multi-strain Analysis of Pseudomonas putida Reveals Metabolic and Genetic Diversity.</title>
        <authorList>
            <person name="Monk J.M."/>
        </authorList>
    </citation>
    <scope>NUCLEOTIDE SEQUENCE</scope>
    <source>
        <strain evidence="2">17633</strain>
    </source>
</reference>
<sequence>MTCTAAPVVTVIGNNAPVAITQTNVSKCDNQAGDSISPNETKQTSPTEIPGGTKMKKSTLGIKSLAQKARNVTAGFVMLGSLLDVAGVHSAQSYGF</sequence>
<proteinExistence type="predicted"/>
<evidence type="ECO:0000313" key="2">
    <source>
        <dbReference type="EMBL" id="MDD2114179.1"/>
    </source>
</evidence>
<accession>A0A9X4DCM2</accession>
<dbReference type="EMBL" id="JANIAM010000018">
    <property type="protein sequence ID" value="MDD2114179.1"/>
    <property type="molecule type" value="Genomic_DNA"/>
</dbReference>
<protein>
    <submittedName>
        <fullName evidence="2">Uncharacterized protein</fullName>
    </submittedName>
</protein>
<comment type="caution">
    <text evidence="2">The sequence shown here is derived from an EMBL/GenBank/DDBJ whole genome shotgun (WGS) entry which is preliminary data.</text>
</comment>